<protein>
    <submittedName>
        <fullName evidence="2">Uncharacterized protein</fullName>
    </submittedName>
</protein>
<comment type="caution">
    <text evidence="2">The sequence shown here is derived from an EMBL/GenBank/DDBJ whole genome shotgun (WGS) entry which is preliminary data.</text>
</comment>
<evidence type="ECO:0000313" key="2">
    <source>
        <dbReference type="EMBL" id="TVU20875.1"/>
    </source>
</evidence>
<feature type="region of interest" description="Disordered" evidence="1">
    <location>
        <begin position="1"/>
        <end position="23"/>
    </location>
</feature>
<accession>A0A5J9UB30</accession>
<proteinExistence type="predicted"/>
<feature type="compositionally biased region" description="Pro residues" evidence="1">
    <location>
        <begin position="1"/>
        <end position="12"/>
    </location>
</feature>
<organism evidence="2 3">
    <name type="scientific">Eragrostis curvula</name>
    <name type="common">weeping love grass</name>
    <dbReference type="NCBI Taxonomy" id="38414"/>
    <lineage>
        <taxon>Eukaryota</taxon>
        <taxon>Viridiplantae</taxon>
        <taxon>Streptophyta</taxon>
        <taxon>Embryophyta</taxon>
        <taxon>Tracheophyta</taxon>
        <taxon>Spermatophyta</taxon>
        <taxon>Magnoliopsida</taxon>
        <taxon>Liliopsida</taxon>
        <taxon>Poales</taxon>
        <taxon>Poaceae</taxon>
        <taxon>PACMAD clade</taxon>
        <taxon>Chloridoideae</taxon>
        <taxon>Eragrostideae</taxon>
        <taxon>Eragrostidinae</taxon>
        <taxon>Eragrostis</taxon>
    </lineage>
</organism>
<name>A0A5J9UB30_9POAL</name>
<sequence length="122" mass="12789">MVVAVPPSPRPPQLHFQRPRHPSPSPYPYATTVACSTFLPVVPRPAPIVFSCFRVSRPPRRAAMSAADSAAAADSVIGASSDAEAGSLAPDSVGENDLLIVGPGVLGRIVADMWKQVAPDYN</sequence>
<evidence type="ECO:0000313" key="3">
    <source>
        <dbReference type="Proteomes" id="UP000324897"/>
    </source>
</evidence>
<dbReference type="EMBL" id="RWGY01000026">
    <property type="protein sequence ID" value="TVU20875.1"/>
    <property type="molecule type" value="Genomic_DNA"/>
</dbReference>
<keyword evidence="3" id="KW-1185">Reference proteome</keyword>
<dbReference type="AlphaFoldDB" id="A0A5J9UB30"/>
<dbReference type="OrthoDB" id="786924at2759"/>
<dbReference type="Gramene" id="TVU20875">
    <property type="protein sequence ID" value="TVU20875"/>
    <property type="gene ID" value="EJB05_30476"/>
</dbReference>
<dbReference type="Proteomes" id="UP000324897">
    <property type="component" value="Unassembled WGS sequence"/>
</dbReference>
<reference evidence="2 3" key="1">
    <citation type="journal article" date="2019" name="Sci. Rep.">
        <title>A high-quality genome of Eragrostis curvula grass provides insights into Poaceae evolution and supports new strategies to enhance forage quality.</title>
        <authorList>
            <person name="Carballo J."/>
            <person name="Santos B.A.C.M."/>
            <person name="Zappacosta D."/>
            <person name="Garbus I."/>
            <person name="Selva J.P."/>
            <person name="Gallo C.A."/>
            <person name="Diaz A."/>
            <person name="Albertini E."/>
            <person name="Caccamo M."/>
            <person name="Echenique V."/>
        </authorList>
    </citation>
    <scope>NUCLEOTIDE SEQUENCE [LARGE SCALE GENOMIC DNA]</scope>
    <source>
        <strain evidence="3">cv. Victoria</strain>
        <tissue evidence="2">Leaf</tissue>
    </source>
</reference>
<gene>
    <name evidence="2" type="ORF">EJB05_30476</name>
</gene>
<evidence type="ECO:0000256" key="1">
    <source>
        <dbReference type="SAM" id="MobiDB-lite"/>
    </source>
</evidence>